<protein>
    <recommendedName>
        <fullName evidence="7">Tail specific protease domain-containing protein</fullName>
    </recommendedName>
</protein>
<organism evidence="5 6">
    <name type="scientific">Fusarium redolens</name>
    <dbReference type="NCBI Taxonomy" id="48865"/>
    <lineage>
        <taxon>Eukaryota</taxon>
        <taxon>Fungi</taxon>
        <taxon>Dikarya</taxon>
        <taxon>Ascomycota</taxon>
        <taxon>Pezizomycotina</taxon>
        <taxon>Sordariomycetes</taxon>
        <taxon>Hypocreomycetidae</taxon>
        <taxon>Hypocreales</taxon>
        <taxon>Nectriaceae</taxon>
        <taxon>Fusarium</taxon>
        <taxon>Fusarium redolens species complex</taxon>
    </lineage>
</organism>
<evidence type="ECO:0000313" key="5">
    <source>
        <dbReference type="EMBL" id="KAH7205150.1"/>
    </source>
</evidence>
<feature type="chain" id="PRO_5040110691" description="Tail specific protease domain-containing protein" evidence="2">
    <location>
        <begin position="18"/>
        <end position="683"/>
    </location>
</feature>
<dbReference type="AlphaFoldDB" id="A0A9P9FWV7"/>
<feature type="domain" description="Tail specific protease" evidence="3">
    <location>
        <begin position="344"/>
        <end position="393"/>
    </location>
</feature>
<feature type="region of interest" description="Disordered" evidence="1">
    <location>
        <begin position="662"/>
        <end position="683"/>
    </location>
</feature>
<feature type="compositionally biased region" description="Low complexity" evidence="1">
    <location>
        <begin position="277"/>
        <end position="288"/>
    </location>
</feature>
<dbReference type="Pfam" id="PF23658">
    <property type="entry name" value="PDZ_CPAF_rel"/>
    <property type="match status" value="1"/>
</dbReference>
<evidence type="ECO:0000259" key="4">
    <source>
        <dbReference type="Pfam" id="PF23658"/>
    </source>
</evidence>
<sequence length="683" mass="75055">MLSLLSFLFLGIPLVAASSSPEPCALITKQIREHQKYNNSASVLQFPGQLAEDCLQSMPFYPELADPFLDELGKYVQWQSTLETLKNPPDTYMSSPTDILGGLEMIRNTKYSSQWEFDQAIKALFNSANDGHFYVELCSFTPFSFMRNTALVSVSTDGIKTPELYTLTDAKFLKRAEAKISPVVSIDGRDASSYLKEIEDQALSQDPDARYNTLFFSFSGNPGGVLDGRNVYPGSNITTLEFRNGTTLEVKNMAELNDPGFEARNGKDVFDMYCRPTTSNSSDNSSTSEPVVKPPLKSGPVGYPEPLIRDPYNQMNGYYLDDDTVVMMIPSFDGDGLPSNQSLTFGHYATEIVSKALADGRTKLIIDVSGNPGGNVDRAFNLFKLFFPSEFPYSANRFRRHEVSEGLVKVFSAVNRSTALENNPINVANMAYSVEVTPDQEAGFESYEEFLGDATQLGTPVSSLFASFNFTEASGNSDTPIRGYAGRPLNRTQPFKAENILIIGDGLCASTCSIFVNLMTNIGGVQALPFGGHPNGRPMQIMGGVRGSQTLTFDNIATVASAAKVVYRETPEKLEFMTKEENERLMKVAPRPLEEFPIKLGSGQVNFLNAYQEGDDDLPLQFQYQAGDCRLYYTAENIYHPETIWKSAKEAIWGNGSCVKGSTGGTGSLEGRKKGKKNESEGG</sequence>
<dbReference type="GO" id="GO:0006508">
    <property type="term" value="P:proteolysis"/>
    <property type="evidence" value="ECO:0007669"/>
    <property type="project" value="InterPro"/>
</dbReference>
<dbReference type="InterPro" id="IPR029045">
    <property type="entry name" value="ClpP/crotonase-like_dom_sf"/>
</dbReference>
<feature type="signal peptide" evidence="2">
    <location>
        <begin position="1"/>
        <end position="17"/>
    </location>
</feature>
<dbReference type="Proteomes" id="UP000720189">
    <property type="component" value="Unassembled WGS sequence"/>
</dbReference>
<dbReference type="InterPro" id="IPR005151">
    <property type="entry name" value="Tail-specific_protease"/>
</dbReference>
<dbReference type="InterPro" id="IPR056186">
    <property type="entry name" value="PDZ_CPAF-rel"/>
</dbReference>
<dbReference type="InterPro" id="IPR052766">
    <property type="entry name" value="S41A_metabolite_peptidase"/>
</dbReference>
<dbReference type="GeneID" id="70220956"/>
<keyword evidence="6" id="KW-1185">Reference proteome</keyword>
<dbReference type="EMBL" id="JAGMUX010000039">
    <property type="protein sequence ID" value="KAH7205150.1"/>
    <property type="molecule type" value="Genomic_DNA"/>
</dbReference>
<dbReference type="PANTHER" id="PTHR37049">
    <property type="entry name" value="PEPTIDASE S41 FAMILY PROTEIN"/>
    <property type="match status" value="1"/>
</dbReference>
<proteinExistence type="predicted"/>
<dbReference type="OrthoDB" id="27214at2759"/>
<dbReference type="PANTHER" id="PTHR37049:SF4">
    <property type="entry name" value="RHODANESE DOMAIN-CONTAINING PROTEIN"/>
    <property type="match status" value="1"/>
</dbReference>
<evidence type="ECO:0000259" key="3">
    <source>
        <dbReference type="Pfam" id="PF03572"/>
    </source>
</evidence>
<comment type="caution">
    <text evidence="5">The sequence shown here is derived from an EMBL/GenBank/DDBJ whole genome shotgun (WGS) entry which is preliminary data.</text>
</comment>
<evidence type="ECO:0000313" key="6">
    <source>
        <dbReference type="Proteomes" id="UP000720189"/>
    </source>
</evidence>
<keyword evidence="2" id="KW-0732">Signal</keyword>
<evidence type="ECO:0008006" key="7">
    <source>
        <dbReference type="Google" id="ProtNLM"/>
    </source>
</evidence>
<dbReference type="Pfam" id="PF03572">
    <property type="entry name" value="Peptidase_S41"/>
    <property type="match status" value="1"/>
</dbReference>
<dbReference type="GO" id="GO:0008236">
    <property type="term" value="F:serine-type peptidase activity"/>
    <property type="evidence" value="ECO:0007669"/>
    <property type="project" value="InterPro"/>
</dbReference>
<name>A0A9P9FWV7_FUSRE</name>
<accession>A0A9P9FWV7</accession>
<dbReference type="SUPFAM" id="SSF52096">
    <property type="entry name" value="ClpP/crotonase"/>
    <property type="match status" value="1"/>
</dbReference>
<reference evidence="5" key="1">
    <citation type="journal article" date="2021" name="Nat. Commun.">
        <title>Genetic determinants of endophytism in the Arabidopsis root mycobiome.</title>
        <authorList>
            <person name="Mesny F."/>
            <person name="Miyauchi S."/>
            <person name="Thiergart T."/>
            <person name="Pickel B."/>
            <person name="Atanasova L."/>
            <person name="Karlsson M."/>
            <person name="Huettel B."/>
            <person name="Barry K.W."/>
            <person name="Haridas S."/>
            <person name="Chen C."/>
            <person name="Bauer D."/>
            <person name="Andreopoulos W."/>
            <person name="Pangilinan J."/>
            <person name="LaButti K."/>
            <person name="Riley R."/>
            <person name="Lipzen A."/>
            <person name="Clum A."/>
            <person name="Drula E."/>
            <person name="Henrissat B."/>
            <person name="Kohler A."/>
            <person name="Grigoriev I.V."/>
            <person name="Martin F.M."/>
            <person name="Hacquard S."/>
        </authorList>
    </citation>
    <scope>NUCLEOTIDE SEQUENCE</scope>
    <source>
        <strain evidence="5">MPI-CAGE-AT-0023</strain>
    </source>
</reference>
<evidence type="ECO:0000256" key="1">
    <source>
        <dbReference type="SAM" id="MobiDB-lite"/>
    </source>
</evidence>
<evidence type="ECO:0000256" key="2">
    <source>
        <dbReference type="SAM" id="SignalP"/>
    </source>
</evidence>
<feature type="domain" description="CPAF-like PDZ" evidence="4">
    <location>
        <begin position="144"/>
        <end position="259"/>
    </location>
</feature>
<feature type="region of interest" description="Disordered" evidence="1">
    <location>
        <begin position="276"/>
        <end position="305"/>
    </location>
</feature>
<dbReference type="RefSeq" id="XP_046040922.1">
    <property type="nucleotide sequence ID" value="XM_046191002.1"/>
</dbReference>
<dbReference type="Gene3D" id="3.90.226.10">
    <property type="entry name" value="2-enoyl-CoA Hydratase, Chain A, domain 1"/>
    <property type="match status" value="1"/>
</dbReference>
<gene>
    <name evidence="5" type="ORF">BKA55DRAFT_547255</name>
</gene>